<keyword evidence="1" id="KW-1185">Reference proteome</keyword>
<proteinExistence type="predicted"/>
<evidence type="ECO:0000313" key="1">
    <source>
        <dbReference type="Proteomes" id="UP000492821"/>
    </source>
</evidence>
<protein>
    <submittedName>
        <fullName evidence="2">CC domain-containing protein</fullName>
    </submittedName>
</protein>
<organism evidence="1 2">
    <name type="scientific">Panagrellus redivivus</name>
    <name type="common">Microworm</name>
    <dbReference type="NCBI Taxonomy" id="6233"/>
    <lineage>
        <taxon>Eukaryota</taxon>
        <taxon>Metazoa</taxon>
        <taxon>Ecdysozoa</taxon>
        <taxon>Nematoda</taxon>
        <taxon>Chromadorea</taxon>
        <taxon>Rhabditida</taxon>
        <taxon>Tylenchina</taxon>
        <taxon>Panagrolaimomorpha</taxon>
        <taxon>Panagrolaimoidea</taxon>
        <taxon>Panagrolaimidae</taxon>
        <taxon>Panagrellus</taxon>
    </lineage>
</organism>
<evidence type="ECO:0000313" key="2">
    <source>
        <dbReference type="WBParaSite" id="Pan_g20594.t1"/>
    </source>
</evidence>
<reference evidence="1" key="1">
    <citation type="journal article" date="2013" name="Genetics">
        <title>The draft genome and transcriptome of Panagrellus redivivus are shaped by the harsh demands of a free-living lifestyle.</title>
        <authorList>
            <person name="Srinivasan J."/>
            <person name="Dillman A.R."/>
            <person name="Macchietto M.G."/>
            <person name="Heikkinen L."/>
            <person name="Lakso M."/>
            <person name="Fracchia K.M."/>
            <person name="Antoshechkin I."/>
            <person name="Mortazavi A."/>
            <person name="Wong G."/>
            <person name="Sternberg P.W."/>
        </authorList>
    </citation>
    <scope>NUCLEOTIDE SEQUENCE [LARGE SCALE GENOMIC DNA]</scope>
    <source>
        <strain evidence="1">MT8872</strain>
    </source>
</reference>
<name>A0A7E4ZVZ5_PANRE</name>
<dbReference type="WBParaSite" id="Pan_g20594.t1">
    <property type="protein sequence ID" value="Pan_g20594.t1"/>
    <property type="gene ID" value="Pan_g20594"/>
</dbReference>
<reference evidence="2" key="2">
    <citation type="submission" date="2020-10" db="UniProtKB">
        <authorList>
            <consortium name="WormBaseParasite"/>
        </authorList>
    </citation>
    <scope>IDENTIFICATION</scope>
</reference>
<dbReference type="Proteomes" id="UP000492821">
    <property type="component" value="Unassembled WGS sequence"/>
</dbReference>
<sequence length="277" mass="29079">MVAKQAEIAMSVLNRRRFACNECARTPSALLTDLTTTGTCLAGQGVTTRRFEEAARASANDGEEEAPAVTRYPLPAPQPPSSDMQLTRFKKMLALAFFASVAMAVLSVAEETTTEAAPETIATTEAPEHVEGEHHDGTISRVKRQYGCPSNCFSTCSNNYQCKRYNLRSSCVKGCCCTSTNISTACDGDAAVAGCLNGLCGQGYFCSAKNYCCRCQSGSSVGPCVNGYCPAGYACNTNDYCCPIGSSAALDVCVNGHCPTGYTCGAGNLCYQTASSG</sequence>
<dbReference type="PANTHER" id="PTHR34150">
    <property type="entry name" value="PROTEIN CBG08832-RELATED"/>
    <property type="match status" value="1"/>
</dbReference>
<dbReference type="AlphaFoldDB" id="A0A7E4ZVZ5"/>
<accession>A0A7E4ZVZ5</accession>
<dbReference type="PANTHER" id="PTHR34150:SF12">
    <property type="entry name" value="CC DOMAIN-CONTAINING PROTEIN"/>
    <property type="match status" value="1"/>
</dbReference>